<evidence type="ECO:0000313" key="1">
    <source>
        <dbReference type="EMBL" id="NEX46637.1"/>
    </source>
</evidence>
<dbReference type="Proteomes" id="UP000481421">
    <property type="component" value="Unassembled WGS sequence"/>
</dbReference>
<dbReference type="PANTHER" id="PTHR43857">
    <property type="entry name" value="BLR7761 PROTEIN"/>
    <property type="match status" value="1"/>
</dbReference>
<dbReference type="EMBL" id="JAAIKE010000003">
    <property type="protein sequence ID" value="NEX46637.1"/>
    <property type="molecule type" value="Genomic_DNA"/>
</dbReference>
<dbReference type="AlphaFoldDB" id="A0A6B3RKP6"/>
<dbReference type="InterPro" id="IPR006175">
    <property type="entry name" value="YjgF/YER057c/UK114"/>
</dbReference>
<comment type="caution">
    <text evidence="1">The sequence shown here is derived from an EMBL/GenBank/DDBJ whole genome shotgun (WGS) entry which is preliminary data.</text>
</comment>
<dbReference type="PANTHER" id="PTHR43857:SF1">
    <property type="entry name" value="YJGH FAMILY PROTEIN"/>
    <property type="match status" value="1"/>
</dbReference>
<name>A0A6B3RKP6_9RHOB</name>
<dbReference type="Pfam" id="PF01042">
    <property type="entry name" value="Ribonuc_L-PSP"/>
    <property type="match status" value="1"/>
</dbReference>
<reference evidence="1 2" key="1">
    <citation type="submission" date="2020-02" db="EMBL/GenBank/DDBJ databases">
        <title>Rhodobacter algicola sp. nov., isolated from microalga culture.</title>
        <authorList>
            <person name="Park C.-Y."/>
        </authorList>
    </citation>
    <scope>NUCLEOTIDE SEQUENCE [LARGE SCALE GENOMIC DNA]</scope>
    <source>
        <strain evidence="1 2">ETT8</strain>
    </source>
</reference>
<dbReference type="InterPro" id="IPR035959">
    <property type="entry name" value="RutC-like_sf"/>
</dbReference>
<organism evidence="1 2">
    <name type="scientific">Pseudotabrizicola algicola</name>
    <dbReference type="NCBI Taxonomy" id="2709381"/>
    <lineage>
        <taxon>Bacteria</taxon>
        <taxon>Pseudomonadati</taxon>
        <taxon>Pseudomonadota</taxon>
        <taxon>Alphaproteobacteria</taxon>
        <taxon>Rhodobacterales</taxon>
        <taxon>Paracoccaceae</taxon>
        <taxon>Pseudotabrizicola</taxon>
    </lineage>
</organism>
<proteinExistence type="predicted"/>
<keyword evidence="2" id="KW-1185">Reference proteome</keyword>
<dbReference type="CDD" id="cd00448">
    <property type="entry name" value="YjgF_YER057c_UK114_family"/>
    <property type="match status" value="1"/>
</dbReference>
<dbReference type="Gene3D" id="3.30.1330.40">
    <property type="entry name" value="RutC-like"/>
    <property type="match status" value="1"/>
</dbReference>
<accession>A0A6B3RKP6</accession>
<protein>
    <submittedName>
        <fullName evidence="1">RidA family protein</fullName>
    </submittedName>
</protein>
<evidence type="ECO:0000313" key="2">
    <source>
        <dbReference type="Proteomes" id="UP000481421"/>
    </source>
</evidence>
<gene>
    <name evidence="1" type="ORF">G3572_10505</name>
</gene>
<sequence length="138" mass="14328">MKGNIMAASGITLFSPSGIAPVAGYHHGAKAGGFLFIAGQIAKDAEGNWVGLGDAAAQSAQIWHNIGLLLAEAGAGPENIVKVTTIMTDRSHREAVSTARRNFLGEHRPPHTGFIVSGLGSPEVMMEVEIIAWLGADA</sequence>
<dbReference type="SUPFAM" id="SSF55298">
    <property type="entry name" value="YjgF-like"/>
    <property type="match status" value="1"/>
</dbReference>